<reference evidence="2 3" key="1">
    <citation type="journal article" date="2011" name="Science">
        <title>The ecoresponsive genome of Daphnia pulex.</title>
        <authorList>
            <person name="Colbourne J.K."/>
            <person name="Pfrender M.E."/>
            <person name="Gilbert D."/>
            <person name="Thomas W.K."/>
            <person name="Tucker A."/>
            <person name="Oakley T.H."/>
            <person name="Tokishita S."/>
            <person name="Aerts A."/>
            <person name="Arnold G.J."/>
            <person name="Basu M.K."/>
            <person name="Bauer D.J."/>
            <person name="Caceres C.E."/>
            <person name="Carmel L."/>
            <person name="Casola C."/>
            <person name="Choi J.H."/>
            <person name="Detter J.C."/>
            <person name="Dong Q."/>
            <person name="Dusheyko S."/>
            <person name="Eads B.D."/>
            <person name="Frohlich T."/>
            <person name="Geiler-Samerotte K.A."/>
            <person name="Gerlach D."/>
            <person name="Hatcher P."/>
            <person name="Jogdeo S."/>
            <person name="Krijgsveld J."/>
            <person name="Kriventseva E.V."/>
            <person name="Kultz D."/>
            <person name="Laforsch C."/>
            <person name="Lindquist E."/>
            <person name="Lopez J."/>
            <person name="Manak J.R."/>
            <person name="Muller J."/>
            <person name="Pangilinan J."/>
            <person name="Patwardhan R.P."/>
            <person name="Pitluck S."/>
            <person name="Pritham E.J."/>
            <person name="Rechtsteiner A."/>
            <person name="Rho M."/>
            <person name="Rogozin I.B."/>
            <person name="Sakarya O."/>
            <person name="Salamov A."/>
            <person name="Schaack S."/>
            <person name="Shapiro H."/>
            <person name="Shiga Y."/>
            <person name="Skalitzky C."/>
            <person name="Smith Z."/>
            <person name="Souvorov A."/>
            <person name="Sung W."/>
            <person name="Tang Z."/>
            <person name="Tsuchiya D."/>
            <person name="Tu H."/>
            <person name="Vos H."/>
            <person name="Wang M."/>
            <person name="Wolf Y.I."/>
            <person name="Yamagata H."/>
            <person name="Yamada T."/>
            <person name="Ye Y."/>
            <person name="Shaw J.R."/>
            <person name="Andrews J."/>
            <person name="Crease T.J."/>
            <person name="Tang H."/>
            <person name="Lucas S.M."/>
            <person name="Robertson H.M."/>
            <person name="Bork P."/>
            <person name="Koonin E.V."/>
            <person name="Zdobnov E.M."/>
            <person name="Grigoriev I.V."/>
            <person name="Lynch M."/>
            <person name="Boore J.L."/>
        </authorList>
    </citation>
    <scope>NUCLEOTIDE SEQUENCE [LARGE SCALE GENOMIC DNA]</scope>
</reference>
<keyword evidence="3" id="KW-1185">Reference proteome</keyword>
<sequence length="189" mass="21868">MSTQLLIFWTSAIIAAFARLLHVIEESSYLLGFRLIWRNKSHIPVFIHAVTYKCFCIMHIWVYLLHQMEAVWEVKFIHAVNDWCFCIRHILSEQFNCRPPAHGIGCHNVDDWSVFPGPVSDLPVLFMVYLNGRLKICQVPFLFINPMNNTGELSVTLAIFMGRLYSYSLSEIQTSMKNLGSKPAIQFKL</sequence>
<proteinExistence type="predicted"/>
<dbReference type="EMBL" id="GL732609">
    <property type="protein sequence ID" value="EFX71445.1"/>
    <property type="molecule type" value="Genomic_DNA"/>
</dbReference>
<evidence type="ECO:0000313" key="2">
    <source>
        <dbReference type="EMBL" id="EFX71445.1"/>
    </source>
</evidence>
<gene>
    <name evidence="2" type="ORF">DAPPUDRAFT_111590</name>
</gene>
<dbReference type="AlphaFoldDB" id="E9H9R2"/>
<dbReference type="Proteomes" id="UP000000305">
    <property type="component" value="Unassembled WGS sequence"/>
</dbReference>
<protein>
    <submittedName>
        <fullName evidence="2">Uncharacterized protein</fullName>
    </submittedName>
</protein>
<feature type="transmembrane region" description="Helical" evidence="1">
    <location>
        <begin position="45"/>
        <end position="64"/>
    </location>
</feature>
<dbReference type="KEGG" id="dpx:DAPPUDRAFT_111590"/>
<keyword evidence="1" id="KW-1133">Transmembrane helix</keyword>
<evidence type="ECO:0000313" key="3">
    <source>
        <dbReference type="Proteomes" id="UP000000305"/>
    </source>
</evidence>
<name>E9H9R2_DAPPU</name>
<feature type="transmembrane region" description="Helical" evidence="1">
    <location>
        <begin position="6"/>
        <end position="24"/>
    </location>
</feature>
<evidence type="ECO:0000256" key="1">
    <source>
        <dbReference type="SAM" id="Phobius"/>
    </source>
</evidence>
<accession>E9H9R2</accession>
<dbReference type="InParanoid" id="E9H9R2"/>
<keyword evidence="1" id="KW-0812">Transmembrane</keyword>
<organism evidence="2 3">
    <name type="scientific">Daphnia pulex</name>
    <name type="common">Water flea</name>
    <dbReference type="NCBI Taxonomy" id="6669"/>
    <lineage>
        <taxon>Eukaryota</taxon>
        <taxon>Metazoa</taxon>
        <taxon>Ecdysozoa</taxon>
        <taxon>Arthropoda</taxon>
        <taxon>Crustacea</taxon>
        <taxon>Branchiopoda</taxon>
        <taxon>Diplostraca</taxon>
        <taxon>Cladocera</taxon>
        <taxon>Anomopoda</taxon>
        <taxon>Daphniidae</taxon>
        <taxon>Daphnia</taxon>
    </lineage>
</organism>
<dbReference type="HOGENOM" id="CLU_1435793_0_0_1"/>
<keyword evidence="1" id="KW-0472">Membrane</keyword>